<organism evidence="2 3">
    <name type="scientific">Chionoecetes opilio</name>
    <name type="common">Atlantic snow crab</name>
    <name type="synonym">Cancer opilio</name>
    <dbReference type="NCBI Taxonomy" id="41210"/>
    <lineage>
        <taxon>Eukaryota</taxon>
        <taxon>Metazoa</taxon>
        <taxon>Ecdysozoa</taxon>
        <taxon>Arthropoda</taxon>
        <taxon>Crustacea</taxon>
        <taxon>Multicrustacea</taxon>
        <taxon>Malacostraca</taxon>
        <taxon>Eumalacostraca</taxon>
        <taxon>Eucarida</taxon>
        <taxon>Decapoda</taxon>
        <taxon>Pleocyemata</taxon>
        <taxon>Brachyura</taxon>
        <taxon>Eubrachyura</taxon>
        <taxon>Majoidea</taxon>
        <taxon>Majidae</taxon>
        <taxon>Chionoecetes</taxon>
    </lineage>
</organism>
<dbReference type="GO" id="GO:0034198">
    <property type="term" value="P:cellular response to amino acid starvation"/>
    <property type="evidence" value="ECO:0007669"/>
    <property type="project" value="TreeGrafter"/>
</dbReference>
<keyword evidence="1" id="KW-0677">Repeat</keyword>
<dbReference type="GO" id="GO:0016301">
    <property type="term" value="F:kinase activity"/>
    <property type="evidence" value="ECO:0007669"/>
    <property type="project" value="UniProtKB-KW"/>
</dbReference>
<evidence type="ECO:0000313" key="3">
    <source>
        <dbReference type="Proteomes" id="UP000770661"/>
    </source>
</evidence>
<keyword evidence="2" id="KW-0418">Kinase</keyword>
<dbReference type="GO" id="GO:0019887">
    <property type="term" value="F:protein kinase regulator activity"/>
    <property type="evidence" value="ECO:0007669"/>
    <property type="project" value="TreeGrafter"/>
</dbReference>
<dbReference type="AlphaFoldDB" id="A0A8J4Y8M9"/>
<protein>
    <submittedName>
        <fullName evidence="2">eIF-2-alpha kinase activator GCN1</fullName>
    </submittedName>
</protein>
<keyword evidence="3" id="KW-1185">Reference proteome</keyword>
<dbReference type="GO" id="GO:0006417">
    <property type="term" value="P:regulation of translation"/>
    <property type="evidence" value="ECO:0007669"/>
    <property type="project" value="TreeGrafter"/>
</dbReference>
<dbReference type="Proteomes" id="UP000770661">
    <property type="component" value="Unassembled WGS sequence"/>
</dbReference>
<dbReference type="Gene3D" id="1.25.10.10">
    <property type="entry name" value="Leucine-rich Repeat Variant"/>
    <property type="match status" value="1"/>
</dbReference>
<dbReference type="GO" id="GO:0005829">
    <property type="term" value="C:cytosol"/>
    <property type="evidence" value="ECO:0007669"/>
    <property type="project" value="TreeGrafter"/>
</dbReference>
<dbReference type="EMBL" id="JACEEZ010014803">
    <property type="protein sequence ID" value="KAG0719256.1"/>
    <property type="molecule type" value="Genomic_DNA"/>
</dbReference>
<dbReference type="PANTHER" id="PTHR23346">
    <property type="entry name" value="TRANSLATIONAL ACTIVATOR GCN1-RELATED"/>
    <property type="match status" value="1"/>
</dbReference>
<proteinExistence type="predicted"/>
<evidence type="ECO:0000313" key="2">
    <source>
        <dbReference type="EMBL" id="KAG0719256.1"/>
    </source>
</evidence>
<dbReference type="OrthoDB" id="5148094at2759"/>
<gene>
    <name evidence="2" type="primary">Gcn1_0</name>
    <name evidence="2" type="ORF">GWK47_050847</name>
</gene>
<sequence>MLDGALSEGILRDVVHPVGAVRSAGAAALATLAQDNADLVAPITIQLIETFKDKTEMTPAVRDKYDRVVVEAVDLWEGRAGVAMALQQLAPLLTADTVVTLANFFVPDALGDRNAEVRTKMLEAAMSVVNSHGKVSRHVAVYPLFSN</sequence>
<dbReference type="InterPro" id="IPR011989">
    <property type="entry name" value="ARM-like"/>
</dbReference>
<accession>A0A8J4Y8M9</accession>
<keyword evidence="2" id="KW-0808">Transferase</keyword>
<dbReference type="PANTHER" id="PTHR23346:SF7">
    <property type="entry name" value="STALLED RIBOSOME SENSOR GCN1"/>
    <property type="match status" value="1"/>
</dbReference>
<reference evidence="2" key="1">
    <citation type="submission" date="2020-07" db="EMBL/GenBank/DDBJ databases">
        <title>The High-quality genome of the commercially important snow crab, Chionoecetes opilio.</title>
        <authorList>
            <person name="Jeong J.-H."/>
            <person name="Ryu S."/>
        </authorList>
    </citation>
    <scope>NUCLEOTIDE SEQUENCE</scope>
    <source>
        <strain evidence="2">MADBK_172401_WGS</strain>
        <tissue evidence="2">Digestive gland</tissue>
    </source>
</reference>
<evidence type="ECO:0000256" key="1">
    <source>
        <dbReference type="ARBA" id="ARBA00022737"/>
    </source>
</evidence>
<name>A0A8J4Y8M9_CHIOP</name>
<comment type="caution">
    <text evidence="2">The sequence shown here is derived from an EMBL/GenBank/DDBJ whole genome shotgun (WGS) entry which is preliminary data.</text>
</comment>